<evidence type="ECO:0000256" key="18">
    <source>
        <dbReference type="PIRSR" id="PIRSR038895-1"/>
    </source>
</evidence>
<comment type="subcellular location">
    <subcellularLocation>
        <location evidence="3">Cytoplasm</location>
    </subcellularLocation>
    <subcellularLocation>
        <location evidence="1">Mitochondrion inner membrane</location>
    </subcellularLocation>
    <subcellularLocation>
        <location evidence="2">Mitochondrion matrix</location>
    </subcellularLocation>
</comment>
<evidence type="ECO:0000313" key="22">
    <source>
        <dbReference type="Proteomes" id="UP000254937"/>
    </source>
</evidence>
<keyword evidence="6" id="KW-0963">Cytoplasm</keyword>
<dbReference type="Pfam" id="PF08245">
    <property type="entry name" value="Mur_ligase_M"/>
    <property type="match status" value="1"/>
</dbReference>
<dbReference type="InterPro" id="IPR013221">
    <property type="entry name" value="Mur_ligase_cen"/>
</dbReference>
<evidence type="ECO:0000256" key="14">
    <source>
        <dbReference type="ARBA" id="ARBA00023128"/>
    </source>
</evidence>
<evidence type="ECO:0000256" key="6">
    <source>
        <dbReference type="ARBA" id="ARBA00022490"/>
    </source>
</evidence>
<evidence type="ECO:0000256" key="2">
    <source>
        <dbReference type="ARBA" id="ARBA00004305"/>
    </source>
</evidence>
<evidence type="ECO:0000256" key="11">
    <source>
        <dbReference type="ARBA" id="ARBA00022792"/>
    </source>
</evidence>
<evidence type="ECO:0000256" key="15">
    <source>
        <dbReference type="ARBA" id="ARBA00023136"/>
    </source>
</evidence>
<evidence type="ECO:0000256" key="16">
    <source>
        <dbReference type="ARBA" id="ARBA00047493"/>
    </source>
</evidence>
<keyword evidence="7 17" id="KW-0554">One-carbon metabolism</keyword>
<dbReference type="InterPro" id="IPR018109">
    <property type="entry name" value="Folylpolyglutamate_synth_CS"/>
</dbReference>
<keyword evidence="15" id="KW-0472">Membrane</keyword>
<proteinExistence type="inferred from homology"/>
<dbReference type="GO" id="GO:0005759">
    <property type="term" value="C:mitochondrial matrix"/>
    <property type="evidence" value="ECO:0007669"/>
    <property type="project" value="UniProtKB-SubCell"/>
</dbReference>
<keyword evidence="10 18" id="KW-0547">Nucleotide-binding</keyword>
<evidence type="ECO:0000256" key="8">
    <source>
        <dbReference type="ARBA" id="ARBA00022598"/>
    </source>
</evidence>
<comment type="pathway">
    <text evidence="4 17">Cofactor biosynthesis; tetrahydrofolylpolyglutamate biosynthesis.</text>
</comment>
<evidence type="ECO:0000256" key="9">
    <source>
        <dbReference type="ARBA" id="ARBA00022723"/>
    </source>
</evidence>
<evidence type="ECO:0000256" key="10">
    <source>
        <dbReference type="ARBA" id="ARBA00022741"/>
    </source>
</evidence>
<evidence type="ECO:0000256" key="13">
    <source>
        <dbReference type="ARBA" id="ARBA00022842"/>
    </source>
</evidence>
<keyword evidence="9 19" id="KW-0479">Metal-binding</keyword>
<feature type="binding site" evidence="19">
    <location>
        <position position="189"/>
    </location>
    <ligand>
        <name>Mg(2+)</name>
        <dbReference type="ChEBI" id="CHEBI:18420"/>
        <label>1</label>
    </ligand>
</feature>
<dbReference type="GO" id="GO:0005829">
    <property type="term" value="C:cytosol"/>
    <property type="evidence" value="ECO:0007669"/>
    <property type="project" value="TreeGrafter"/>
</dbReference>
<dbReference type="PIRSF" id="PIRSF038895">
    <property type="entry name" value="FPGS"/>
    <property type="match status" value="1"/>
</dbReference>
<dbReference type="PROSITE" id="PS01011">
    <property type="entry name" value="FOLYLPOLYGLU_SYNT_1"/>
    <property type="match status" value="1"/>
</dbReference>
<dbReference type="SUPFAM" id="SSF53623">
    <property type="entry name" value="MurD-like peptide ligases, catalytic domain"/>
    <property type="match status" value="1"/>
</dbReference>
<dbReference type="InterPro" id="IPR001645">
    <property type="entry name" value="Folylpolyglutamate_synth"/>
</dbReference>
<evidence type="ECO:0000256" key="7">
    <source>
        <dbReference type="ARBA" id="ARBA00022563"/>
    </source>
</evidence>
<dbReference type="GO" id="GO:0005524">
    <property type="term" value="F:ATP binding"/>
    <property type="evidence" value="ECO:0007669"/>
    <property type="project" value="UniProtKB-KW"/>
</dbReference>
<dbReference type="InterPro" id="IPR036615">
    <property type="entry name" value="Mur_ligase_C_dom_sf"/>
</dbReference>
<dbReference type="AlphaFoldDB" id="A0A370PIA8"/>
<comment type="cofactor">
    <cofactor evidence="17">
        <name>a monovalent cation</name>
        <dbReference type="ChEBI" id="CHEBI:60242"/>
    </cofactor>
    <text evidence="17">A monovalent cation.</text>
</comment>
<comment type="function">
    <text evidence="17">Catalyzes conversion of folates to polyglutamate derivatives allowing concentration of folate compounds in the cell and the intracellular retention of these cofactors, which are important substrates for most of the folate-dependent enzymes that are involved in one-carbon transfer reactions involved in purine, pyrimidine and amino acid synthesis.</text>
</comment>
<accession>A0A370PIA8</accession>
<feature type="binding site" evidence="18">
    <location>
        <position position="328"/>
    </location>
    <ligand>
        <name>ATP</name>
        <dbReference type="ChEBI" id="CHEBI:30616"/>
    </ligand>
</feature>
<dbReference type="Gene3D" id="3.40.1190.10">
    <property type="entry name" value="Mur-like, catalytic domain"/>
    <property type="match status" value="1"/>
</dbReference>
<keyword evidence="22" id="KW-1185">Reference proteome</keyword>
<evidence type="ECO:0000259" key="20">
    <source>
        <dbReference type="Pfam" id="PF08245"/>
    </source>
</evidence>
<keyword evidence="13 19" id="KW-0460">Magnesium</keyword>
<dbReference type="SUPFAM" id="SSF53244">
    <property type="entry name" value="MurD-like peptide ligases, peptide-binding domain"/>
    <property type="match status" value="1"/>
</dbReference>
<keyword evidence="14" id="KW-0496">Mitochondrion</keyword>
<feature type="binding site" evidence="19">
    <location>
        <position position="217"/>
    </location>
    <ligand>
        <name>Mg(2+)</name>
        <dbReference type="ChEBI" id="CHEBI:18420"/>
        <label>1</label>
    </ligand>
</feature>
<protein>
    <recommendedName>
        <fullName evidence="17">Folylpolyglutamate synthase</fullName>
        <ecNumber evidence="17">6.3.2.17</ecNumber>
    </recommendedName>
    <alternativeName>
        <fullName evidence="17">Folylpoly-gamma-glutamate synthetase</fullName>
    </alternativeName>
    <alternativeName>
        <fullName evidence="17">Tetrahydrofolylpolyglutamate synthase</fullName>
    </alternativeName>
</protein>
<dbReference type="GO" id="GO:0004326">
    <property type="term" value="F:tetrahydrofolylpolyglutamate synthase activity"/>
    <property type="evidence" value="ECO:0007669"/>
    <property type="project" value="UniProtKB-EC"/>
</dbReference>
<dbReference type="Gene3D" id="3.90.190.20">
    <property type="entry name" value="Mur ligase, C-terminal domain"/>
    <property type="match status" value="1"/>
</dbReference>
<evidence type="ECO:0000256" key="4">
    <source>
        <dbReference type="ARBA" id="ARBA00005150"/>
    </source>
</evidence>
<keyword evidence="12 18" id="KW-0067">ATP-binding</keyword>
<sequence length="498" mass="55583">MFTVESKNQMPRTYEQNALRLLETRRRRGRPRMSPSAQTEALPANFTSTVRGIPSLHGMSEWLQSLGHSETDVSRLNIVHVTGTKGKGSTCEFTRSILHAHGLRTGFPSKIGLYTSPHIQCIRERIQINNKPITKTLFTKYFFEVWDTLMDPQVQNTDSKQQPPRYLQFLALLAFHTFIRENLDAAIFEVHHGGEFDATNVIQNPVVTGITSIGLDHVTQLGPTVESIAWHKSGIFKSSAPALSVPQEDRPTEVLHARAAEKNTSLTIVSLNPSLPTNSRVLSIPVQRLNCSLALKLAKTFLEAKAPGHELEPEDISTAVRDISLPGRFEIIEDPDGQTQWFVDGAHNTLSLKKAAEWYSDLTKGSGLQKYRILIFSHFSKDRDGLALLECLAESLAERDALPDHVIFTTYIEREDELTKMDKDALPTSLLDLSVLPLFAEKWKELSPQSMSSISTKETIEEAIETARSINAQQDNVSQVLITGCFYLVGGALNILRS</sequence>
<dbReference type="GO" id="GO:0005743">
    <property type="term" value="C:mitochondrial inner membrane"/>
    <property type="evidence" value="ECO:0007669"/>
    <property type="project" value="UniProtKB-SubCell"/>
</dbReference>
<dbReference type="NCBIfam" id="TIGR01499">
    <property type="entry name" value="folC"/>
    <property type="match status" value="1"/>
</dbReference>
<evidence type="ECO:0000256" key="19">
    <source>
        <dbReference type="PIRSR" id="PIRSR038895-2"/>
    </source>
</evidence>
<dbReference type="Proteomes" id="UP000254937">
    <property type="component" value="Unassembled WGS sequence"/>
</dbReference>
<dbReference type="InterPro" id="IPR036565">
    <property type="entry name" value="Mur-like_cat_sf"/>
</dbReference>
<evidence type="ECO:0000256" key="12">
    <source>
        <dbReference type="ARBA" id="ARBA00022840"/>
    </source>
</evidence>
<evidence type="ECO:0000256" key="17">
    <source>
        <dbReference type="PIRNR" id="PIRNR038895"/>
    </source>
</evidence>
<dbReference type="PANTHER" id="PTHR11136:SF5">
    <property type="entry name" value="FOLYLPOLYGLUTAMATE SYNTHASE, MITOCHONDRIAL"/>
    <property type="match status" value="1"/>
</dbReference>
<name>A0A370PIA8_ASPPH</name>
<dbReference type="UniPathway" id="UPA00850"/>
<comment type="similarity">
    <text evidence="5 17">Belongs to the folylpolyglutamate synthase family.</text>
</comment>
<dbReference type="PANTHER" id="PTHR11136">
    <property type="entry name" value="FOLYLPOLYGLUTAMATE SYNTHASE-RELATED"/>
    <property type="match status" value="1"/>
</dbReference>
<dbReference type="GO" id="GO:0006730">
    <property type="term" value="P:one-carbon metabolic process"/>
    <property type="evidence" value="ECO:0007669"/>
    <property type="project" value="UniProtKB-KW"/>
</dbReference>
<keyword evidence="8 17" id="KW-0436">Ligase</keyword>
<feature type="binding site" evidence="19">
    <location>
        <position position="116"/>
    </location>
    <ligand>
        <name>Mg(2+)</name>
        <dbReference type="ChEBI" id="CHEBI:18420"/>
        <label>1</label>
    </ligand>
</feature>
<evidence type="ECO:0000256" key="5">
    <source>
        <dbReference type="ARBA" id="ARBA00008276"/>
    </source>
</evidence>
<gene>
    <name evidence="21" type="ORF">M752DRAFT_293911</name>
</gene>
<evidence type="ECO:0000256" key="3">
    <source>
        <dbReference type="ARBA" id="ARBA00004496"/>
    </source>
</evidence>
<keyword evidence="11" id="KW-0999">Mitochondrion inner membrane</keyword>
<feature type="domain" description="Mur ligase central" evidence="20">
    <location>
        <begin position="81"/>
        <end position="268"/>
    </location>
</feature>
<dbReference type="EC" id="6.3.2.17" evidence="17"/>
<feature type="binding site" evidence="18">
    <location>
        <position position="344"/>
    </location>
    <ligand>
        <name>ATP</name>
        <dbReference type="ChEBI" id="CHEBI:30616"/>
    </ligand>
</feature>
<dbReference type="EMBL" id="KZ851854">
    <property type="protein sequence ID" value="RDK41925.1"/>
    <property type="molecule type" value="Genomic_DNA"/>
</dbReference>
<dbReference type="GO" id="GO:0046872">
    <property type="term" value="F:metal ion binding"/>
    <property type="evidence" value="ECO:0007669"/>
    <property type="project" value="UniProtKB-KW"/>
</dbReference>
<reference evidence="21 22" key="1">
    <citation type="submission" date="2018-07" db="EMBL/GenBank/DDBJ databases">
        <title>Section-level genome sequencing of Aspergillus section Nigri to investigate inter- and intra-species variation.</title>
        <authorList>
            <consortium name="DOE Joint Genome Institute"/>
            <person name="Vesth T.C."/>
            <person name="Nybo J.L."/>
            <person name="Theobald S."/>
            <person name="Frisvad J.C."/>
            <person name="Larsen T.O."/>
            <person name="Nielsen K.F."/>
            <person name="Hoof J.B."/>
            <person name="Brandl J."/>
            <person name="Salamov A."/>
            <person name="Riley R."/>
            <person name="Gladden J.M."/>
            <person name="Phatale P."/>
            <person name="Nielsen M.T."/>
            <person name="Lyhne E.K."/>
            <person name="Kogle M.E."/>
            <person name="Strasser K."/>
            <person name="McDonnell E."/>
            <person name="Barry K."/>
            <person name="Clum A."/>
            <person name="Chen C."/>
            <person name="Nolan M."/>
            <person name="Sandor L."/>
            <person name="Kuo A."/>
            <person name="Lipzen A."/>
            <person name="Hainaut M."/>
            <person name="Drula E."/>
            <person name="Tsang A."/>
            <person name="Magnuson J.K."/>
            <person name="Henrissat B."/>
            <person name="Wiebenga A."/>
            <person name="Simmons B.A."/>
            <person name="Makela M.R."/>
            <person name="De vries R.P."/>
            <person name="Grigoriev I.V."/>
            <person name="Mortensen U.H."/>
            <person name="Baker S.E."/>
            <person name="Andersen M.R."/>
        </authorList>
    </citation>
    <scope>NUCLEOTIDE SEQUENCE [LARGE SCALE GENOMIC DNA]</scope>
    <source>
        <strain evidence="21 22">ATCC 13157</strain>
    </source>
</reference>
<comment type="catalytic activity">
    <reaction evidence="16 17">
        <text>(6S)-5,6,7,8-tetrahydrofolyl-(gamma-L-Glu)(n) + L-glutamate + ATP = (6S)-5,6,7,8-tetrahydrofolyl-(gamma-L-Glu)(n+1) + ADP + phosphate + H(+)</text>
        <dbReference type="Rhea" id="RHEA:10580"/>
        <dbReference type="Rhea" id="RHEA-COMP:14738"/>
        <dbReference type="Rhea" id="RHEA-COMP:14740"/>
        <dbReference type="ChEBI" id="CHEBI:15378"/>
        <dbReference type="ChEBI" id="CHEBI:29985"/>
        <dbReference type="ChEBI" id="CHEBI:30616"/>
        <dbReference type="ChEBI" id="CHEBI:43474"/>
        <dbReference type="ChEBI" id="CHEBI:141005"/>
        <dbReference type="ChEBI" id="CHEBI:456216"/>
        <dbReference type="EC" id="6.3.2.17"/>
    </reaction>
</comment>
<evidence type="ECO:0000256" key="1">
    <source>
        <dbReference type="ARBA" id="ARBA00004273"/>
    </source>
</evidence>
<evidence type="ECO:0000313" key="21">
    <source>
        <dbReference type="EMBL" id="RDK41925.1"/>
    </source>
</evidence>
<organism evidence="21 22">
    <name type="scientific">Aspergillus phoenicis ATCC 13157</name>
    <dbReference type="NCBI Taxonomy" id="1353007"/>
    <lineage>
        <taxon>Eukaryota</taxon>
        <taxon>Fungi</taxon>
        <taxon>Dikarya</taxon>
        <taxon>Ascomycota</taxon>
        <taxon>Pezizomycotina</taxon>
        <taxon>Eurotiomycetes</taxon>
        <taxon>Eurotiomycetidae</taxon>
        <taxon>Eurotiales</taxon>
        <taxon>Aspergillaceae</taxon>
        <taxon>Aspergillus</taxon>
    </lineage>
</organism>
<dbReference type="InterPro" id="IPR023600">
    <property type="entry name" value="Folylpolyglutamate_synth_euk"/>
</dbReference>